<keyword evidence="5" id="KW-1185">Reference proteome</keyword>
<name>A0A1W1XWU4_9CLOT</name>
<dbReference type="Gene3D" id="1.20.58.2180">
    <property type="match status" value="1"/>
</dbReference>
<evidence type="ECO:0000256" key="2">
    <source>
        <dbReference type="SAM" id="SignalP"/>
    </source>
</evidence>
<dbReference type="InterPro" id="IPR002491">
    <property type="entry name" value="ABC_transptr_periplasmic_BD"/>
</dbReference>
<dbReference type="PANTHER" id="PTHR30535">
    <property type="entry name" value="VITAMIN B12-BINDING PROTEIN"/>
    <property type="match status" value="1"/>
</dbReference>
<proteinExistence type="inferred from homology"/>
<dbReference type="SUPFAM" id="SSF53807">
    <property type="entry name" value="Helical backbone' metal receptor"/>
    <property type="match status" value="1"/>
</dbReference>
<reference evidence="4 5" key="1">
    <citation type="submission" date="2017-04" db="EMBL/GenBank/DDBJ databases">
        <authorList>
            <person name="Afonso C.L."/>
            <person name="Miller P.J."/>
            <person name="Scott M.A."/>
            <person name="Spackman E."/>
            <person name="Goraichik I."/>
            <person name="Dimitrov K.M."/>
            <person name="Suarez D.L."/>
            <person name="Swayne D.E."/>
        </authorList>
    </citation>
    <scope>NUCLEOTIDE SEQUENCE [LARGE SCALE GENOMIC DNA]</scope>
    <source>
        <strain evidence="4 5">DSM 12555</strain>
    </source>
</reference>
<feature type="chain" id="PRO_5012031827" evidence="2">
    <location>
        <begin position="29"/>
        <end position="367"/>
    </location>
</feature>
<dbReference type="RefSeq" id="WP_084117379.1">
    <property type="nucleotide sequence ID" value="NZ_FWXH01000021.1"/>
</dbReference>
<dbReference type="CDD" id="cd01142">
    <property type="entry name" value="TroA_e"/>
    <property type="match status" value="1"/>
</dbReference>
<feature type="domain" description="Fe/B12 periplasmic-binding" evidence="3">
    <location>
        <begin position="61"/>
        <end position="328"/>
    </location>
</feature>
<dbReference type="InterPro" id="IPR050902">
    <property type="entry name" value="ABC_Transporter_SBP"/>
</dbReference>
<dbReference type="PROSITE" id="PS51257">
    <property type="entry name" value="PROKAR_LIPOPROTEIN"/>
    <property type="match status" value="1"/>
</dbReference>
<keyword evidence="2" id="KW-0732">Signal</keyword>
<dbReference type="EMBL" id="FWXH01000021">
    <property type="protein sequence ID" value="SMC28001.1"/>
    <property type="molecule type" value="Genomic_DNA"/>
</dbReference>
<dbReference type="AlphaFoldDB" id="A0A1W1XWU4"/>
<evidence type="ECO:0000256" key="1">
    <source>
        <dbReference type="ARBA" id="ARBA00008814"/>
    </source>
</evidence>
<protein>
    <submittedName>
        <fullName evidence="4">Iron complex transport system substrate-binding protein</fullName>
    </submittedName>
</protein>
<gene>
    <name evidence="4" type="ORF">SAMN02745134_03369</name>
</gene>
<comment type="similarity">
    <text evidence="1">Belongs to the bacterial solute-binding protein 8 family.</text>
</comment>
<dbReference type="Gene3D" id="3.40.50.1980">
    <property type="entry name" value="Nitrogenase molybdenum iron protein domain"/>
    <property type="match status" value="2"/>
</dbReference>
<dbReference type="OrthoDB" id="9787830at2"/>
<accession>A0A1W1XWU4</accession>
<dbReference type="PROSITE" id="PS50983">
    <property type="entry name" value="FE_B12_PBP"/>
    <property type="match status" value="1"/>
</dbReference>
<feature type="signal peptide" evidence="2">
    <location>
        <begin position="1"/>
        <end position="28"/>
    </location>
</feature>
<evidence type="ECO:0000313" key="5">
    <source>
        <dbReference type="Proteomes" id="UP000192468"/>
    </source>
</evidence>
<dbReference type="STRING" id="1121291.SAMN02745134_03369"/>
<dbReference type="Proteomes" id="UP000192468">
    <property type="component" value="Unassembled WGS sequence"/>
</dbReference>
<dbReference type="PANTHER" id="PTHR30535:SF34">
    <property type="entry name" value="MOLYBDATE-BINDING PROTEIN MOLA"/>
    <property type="match status" value="1"/>
</dbReference>
<dbReference type="Pfam" id="PF01497">
    <property type="entry name" value="Peripla_BP_2"/>
    <property type="match status" value="1"/>
</dbReference>
<sequence length="367" mass="40814">MKKHISIIILSILSISLLFSGCQNSANAKSQSNSTEQKSTQKKIITDAAGEKVEIPSKINKIADGWPAHNEVVTMLGYGNKIVSTILSKKAMPWLYVVNPNMNKALVDFTNEDVDTEQLLKTKPDIVFLPLNSKSAAKIKELAIPAVQLNFTDYESLKQCFKLTGDVLGSDAEKKSSEYISYLDNNLKKIKAVTDKIPEDKKLKVLHLTSFSPITVDGSNTMIDSWIKAAGGINAASEITGNNKEASMEQIIKWNPDVIIISSNTLTDTKSAVKNINDLYSNPQWSQVKAIQDKKIYINPSGAFLWDRYGADEALQFQWAAKTLYPSKFKNMNMASITKTFYKDFLNYDLTTDQTNRILKGLPPANN</sequence>
<evidence type="ECO:0000313" key="4">
    <source>
        <dbReference type="EMBL" id="SMC28001.1"/>
    </source>
</evidence>
<organism evidence="4 5">
    <name type="scientific">Clostridium acidisoli DSM 12555</name>
    <dbReference type="NCBI Taxonomy" id="1121291"/>
    <lineage>
        <taxon>Bacteria</taxon>
        <taxon>Bacillati</taxon>
        <taxon>Bacillota</taxon>
        <taxon>Clostridia</taxon>
        <taxon>Eubacteriales</taxon>
        <taxon>Clostridiaceae</taxon>
        <taxon>Clostridium</taxon>
    </lineage>
</organism>
<evidence type="ECO:0000259" key="3">
    <source>
        <dbReference type="PROSITE" id="PS50983"/>
    </source>
</evidence>